<gene>
    <name evidence="2" type="ORF">D3870_02040</name>
</gene>
<name>A0A418WXY8_9BURK</name>
<keyword evidence="3" id="KW-1185">Reference proteome</keyword>
<feature type="signal peptide" evidence="1">
    <location>
        <begin position="1"/>
        <end position="23"/>
    </location>
</feature>
<evidence type="ECO:0000256" key="1">
    <source>
        <dbReference type="SAM" id="SignalP"/>
    </source>
</evidence>
<proteinExistence type="predicted"/>
<accession>A0A418WXY8</accession>
<dbReference type="PANTHER" id="PTHR36302:SF1">
    <property type="entry name" value="COPPER CHAPERONE PCU(A)C"/>
    <property type="match status" value="1"/>
</dbReference>
<dbReference type="InterPro" id="IPR007410">
    <property type="entry name" value="LpqE-like"/>
</dbReference>
<evidence type="ECO:0000313" key="2">
    <source>
        <dbReference type="EMBL" id="RJG04955.1"/>
    </source>
</evidence>
<comment type="caution">
    <text evidence="2">The sequence shown here is derived from an EMBL/GenBank/DDBJ whole genome shotgun (WGS) entry which is preliminary data.</text>
</comment>
<evidence type="ECO:0000313" key="3">
    <source>
        <dbReference type="Proteomes" id="UP000285190"/>
    </source>
</evidence>
<keyword evidence="1" id="KW-0732">Signal</keyword>
<feature type="chain" id="PRO_5019376702" evidence="1">
    <location>
        <begin position="24"/>
        <end position="164"/>
    </location>
</feature>
<sequence>MQFRSFHRFFLAAAFMASALAHAHDYKAGDLRIDHPYARPTVPNQPSGGAYITIENKGTASDKLVGIASPIAKAVEIHTMSMDGNIMRMREVPNIEFKPASKTTMRPGDGYHLMLIGLKQPLKTGDKFPMTLTFEKAGKVEISVWVEDKPAKDGGKEETAHHRH</sequence>
<protein>
    <submittedName>
        <fullName evidence="2">Copper chaperone PCu(A)C</fullName>
    </submittedName>
</protein>
<dbReference type="AlphaFoldDB" id="A0A418WXY8"/>
<dbReference type="PANTHER" id="PTHR36302">
    <property type="entry name" value="BLR7088 PROTEIN"/>
    <property type="match status" value="1"/>
</dbReference>
<dbReference type="SUPFAM" id="SSF110087">
    <property type="entry name" value="DR1885-like metal-binding protein"/>
    <property type="match status" value="1"/>
</dbReference>
<organism evidence="2 3">
    <name type="scientific">Noviherbaspirillum cavernae</name>
    <dbReference type="NCBI Taxonomy" id="2320862"/>
    <lineage>
        <taxon>Bacteria</taxon>
        <taxon>Pseudomonadati</taxon>
        <taxon>Pseudomonadota</taxon>
        <taxon>Betaproteobacteria</taxon>
        <taxon>Burkholderiales</taxon>
        <taxon>Oxalobacteraceae</taxon>
        <taxon>Noviherbaspirillum</taxon>
    </lineage>
</organism>
<dbReference type="Proteomes" id="UP000285190">
    <property type="component" value="Unassembled WGS sequence"/>
</dbReference>
<dbReference type="InterPro" id="IPR036182">
    <property type="entry name" value="PCuAC_sf"/>
</dbReference>
<dbReference type="Gene3D" id="2.60.40.1890">
    <property type="entry name" value="PCu(A)C copper chaperone"/>
    <property type="match status" value="1"/>
</dbReference>
<dbReference type="InterPro" id="IPR058248">
    <property type="entry name" value="Lxx211020-like"/>
</dbReference>
<dbReference type="EMBL" id="QYUN01000002">
    <property type="protein sequence ID" value="RJG04955.1"/>
    <property type="molecule type" value="Genomic_DNA"/>
</dbReference>
<reference evidence="2 3" key="1">
    <citation type="submission" date="2018-09" db="EMBL/GenBank/DDBJ databases">
        <authorList>
            <person name="Zhu H."/>
        </authorList>
    </citation>
    <scope>NUCLEOTIDE SEQUENCE [LARGE SCALE GENOMIC DNA]</scope>
    <source>
        <strain evidence="2 3">K2R10-39</strain>
    </source>
</reference>
<dbReference type="OrthoDB" id="9796962at2"/>
<dbReference type="Pfam" id="PF04314">
    <property type="entry name" value="PCuAC"/>
    <property type="match status" value="1"/>
</dbReference>
<dbReference type="RefSeq" id="WP_119736248.1">
    <property type="nucleotide sequence ID" value="NZ_QYUN01000002.1"/>
</dbReference>